<dbReference type="AlphaFoldDB" id="A0A9D1X6N3"/>
<evidence type="ECO:0000256" key="1">
    <source>
        <dbReference type="ARBA" id="ARBA00004339"/>
    </source>
</evidence>
<dbReference type="Pfam" id="PF00497">
    <property type="entry name" value="SBP_bac_3"/>
    <property type="match status" value="1"/>
</dbReference>
<dbReference type="PANTHER" id="PTHR35936:SF32">
    <property type="entry name" value="MEMBRANE-BOUND LYTIC MUREIN TRANSGLYCOSYLASE F"/>
    <property type="match status" value="1"/>
</dbReference>
<dbReference type="InterPro" id="IPR008258">
    <property type="entry name" value="Transglycosylase_SLT_dom_1"/>
</dbReference>
<dbReference type="PANTHER" id="PTHR35936">
    <property type="entry name" value="MEMBRANE-BOUND LYTIC MUREIN TRANSGLYCOSYLASE F"/>
    <property type="match status" value="1"/>
</dbReference>
<keyword evidence="3" id="KW-0998">Cell outer membrane</keyword>
<evidence type="ECO:0000256" key="3">
    <source>
        <dbReference type="ARBA" id="ARBA00023237"/>
    </source>
</evidence>
<dbReference type="CDD" id="cd13403">
    <property type="entry name" value="MLTF-like"/>
    <property type="match status" value="1"/>
</dbReference>
<dbReference type="Pfam" id="PF01464">
    <property type="entry name" value="SLT"/>
    <property type="match status" value="1"/>
</dbReference>
<dbReference type="SUPFAM" id="SSF53850">
    <property type="entry name" value="Periplasmic binding protein-like II"/>
    <property type="match status" value="1"/>
</dbReference>
<accession>A0A9D1X6N3</accession>
<evidence type="ECO:0000256" key="4">
    <source>
        <dbReference type="SAM" id="SignalP"/>
    </source>
</evidence>
<comment type="subcellular location">
    <subcellularLocation>
        <location evidence="1">Cell outer membrane</location>
        <topology evidence="1">Peripheral membrane protein</topology>
    </subcellularLocation>
</comment>
<name>A0A9D1X6N3_9BACT</name>
<dbReference type="Gene3D" id="1.10.530.10">
    <property type="match status" value="1"/>
</dbReference>
<proteinExistence type="predicted"/>
<dbReference type="SUPFAM" id="SSF53955">
    <property type="entry name" value="Lysozyme-like"/>
    <property type="match status" value="1"/>
</dbReference>
<evidence type="ECO:0000313" key="7">
    <source>
        <dbReference type="Proteomes" id="UP000886740"/>
    </source>
</evidence>
<feature type="signal peptide" evidence="4">
    <location>
        <begin position="1"/>
        <end position="31"/>
    </location>
</feature>
<dbReference type="GO" id="GO:0009279">
    <property type="term" value="C:cell outer membrane"/>
    <property type="evidence" value="ECO:0007669"/>
    <property type="project" value="UniProtKB-SubCell"/>
</dbReference>
<gene>
    <name evidence="6" type="ORF">H9977_02355</name>
</gene>
<dbReference type="CDD" id="cd01009">
    <property type="entry name" value="PBP2_YfhD_N"/>
    <property type="match status" value="1"/>
</dbReference>
<organism evidence="6 7">
    <name type="scientific">Candidatus Parabacteroides intestinipullorum</name>
    <dbReference type="NCBI Taxonomy" id="2838723"/>
    <lineage>
        <taxon>Bacteria</taxon>
        <taxon>Pseudomonadati</taxon>
        <taxon>Bacteroidota</taxon>
        <taxon>Bacteroidia</taxon>
        <taxon>Bacteroidales</taxon>
        <taxon>Tannerellaceae</taxon>
        <taxon>Parabacteroides</taxon>
    </lineage>
</organism>
<dbReference type="Gene3D" id="3.40.190.10">
    <property type="entry name" value="Periplasmic binding protein-like II"/>
    <property type="match status" value="2"/>
</dbReference>
<feature type="domain" description="Solute-binding protein family 3/N-terminal" evidence="5">
    <location>
        <begin position="51"/>
        <end position="279"/>
    </location>
</feature>
<dbReference type="InterPro" id="IPR001638">
    <property type="entry name" value="Solute-binding_3/MltF_N"/>
</dbReference>
<evidence type="ECO:0000313" key="6">
    <source>
        <dbReference type="EMBL" id="HIX73877.1"/>
    </source>
</evidence>
<reference evidence="6" key="1">
    <citation type="journal article" date="2021" name="PeerJ">
        <title>Extensive microbial diversity within the chicken gut microbiome revealed by metagenomics and culture.</title>
        <authorList>
            <person name="Gilroy R."/>
            <person name="Ravi A."/>
            <person name="Getino M."/>
            <person name="Pursley I."/>
            <person name="Horton D.L."/>
            <person name="Alikhan N.F."/>
            <person name="Baker D."/>
            <person name="Gharbi K."/>
            <person name="Hall N."/>
            <person name="Watson M."/>
            <person name="Adriaenssens E.M."/>
            <person name="Foster-Nyarko E."/>
            <person name="Jarju S."/>
            <person name="Secka A."/>
            <person name="Antonio M."/>
            <person name="Oren A."/>
            <person name="Chaudhuri R.R."/>
            <person name="La Ragione R."/>
            <person name="Hildebrand F."/>
            <person name="Pallen M.J."/>
        </authorList>
    </citation>
    <scope>NUCLEOTIDE SEQUENCE</scope>
    <source>
        <strain evidence="6">ChiGjej6B6-14162</strain>
    </source>
</reference>
<evidence type="ECO:0000259" key="5">
    <source>
        <dbReference type="SMART" id="SM00062"/>
    </source>
</evidence>
<dbReference type="EMBL" id="DXEL01000022">
    <property type="protein sequence ID" value="HIX73877.1"/>
    <property type="molecule type" value="Genomic_DNA"/>
</dbReference>
<keyword evidence="3" id="KW-0472">Membrane</keyword>
<dbReference type="InterPro" id="IPR023346">
    <property type="entry name" value="Lysozyme-like_dom_sf"/>
</dbReference>
<protein>
    <submittedName>
        <fullName evidence="6">Transglycosylase SLT domain-containing protein</fullName>
    </submittedName>
</protein>
<evidence type="ECO:0000256" key="2">
    <source>
        <dbReference type="ARBA" id="ARBA00022729"/>
    </source>
</evidence>
<sequence>MPPLHKTYWLCLVLGCIVLSLCRCGNGNASADDETTGTEAADWPQIQARGKIIAATLYGSTSYFQYKMQPMGYEYDLVKDFAKTHDLELELKVARTNSELVEMLDNGEADLIAYPMPVSNRLKEKVIYCGHETISSQVLVQRANKGDTILKDVTELLGKEVYVKPKTKYSQRMHNLDMELGGGIQIHEVESDSIMIEDLIEMVSKGEIPYTVCDDYTARLNKTYYWNLNINLKVSFMQRSSWIVRKEATDLAKVINEWATDKTSRRIYSTTAKRYFELSKQQAPDSLPPIKDGHLSPYDPLFQKHAKLIGWDWQLIAAIAYQESRFNTHLVSWAGAEGLMGIMPNTAKALGITPHELREPDTSIRAGVDCLRRFRQGFLSITDEQEKILFTLAAYNAGIGHVFDARALAKKYGKNPDSWSDVSEYIRLKSNPTYYNDPVCKHGYLRGSETADYVDEVMERYHYYKKASS</sequence>
<keyword evidence="2 4" id="KW-0732">Signal</keyword>
<dbReference type="SMART" id="SM00062">
    <property type="entry name" value="PBPb"/>
    <property type="match status" value="1"/>
</dbReference>
<reference evidence="6" key="2">
    <citation type="submission" date="2021-04" db="EMBL/GenBank/DDBJ databases">
        <authorList>
            <person name="Gilroy R."/>
        </authorList>
    </citation>
    <scope>NUCLEOTIDE SEQUENCE</scope>
    <source>
        <strain evidence="6">ChiGjej6B6-14162</strain>
    </source>
</reference>
<comment type="caution">
    <text evidence="6">The sequence shown here is derived from an EMBL/GenBank/DDBJ whole genome shotgun (WGS) entry which is preliminary data.</text>
</comment>
<dbReference type="Proteomes" id="UP000886740">
    <property type="component" value="Unassembled WGS sequence"/>
</dbReference>
<feature type="chain" id="PRO_5038541598" evidence="4">
    <location>
        <begin position="32"/>
        <end position="469"/>
    </location>
</feature>